<evidence type="ECO:0000256" key="1">
    <source>
        <dbReference type="SAM" id="SignalP"/>
    </source>
</evidence>
<sequence>MVGFKKGFITLASTLIVFSGFGAGFTASAEEVGSKKITILHTNDSHGRIDEGQYDGMGFAKLSTLVKQYEALNPNTLLLDAGDTLHGTTFATLEKGESITKVMNEVGYDGMAAGNHDFNYGYQRLLELEEKMIFPVLSANVRKQDGSLLLKPYEIKEVDGLKLGIFGLSTPETHYKTHPKTLRDYHLQTLLLRLKQW</sequence>
<dbReference type="GO" id="GO:0016788">
    <property type="term" value="F:hydrolase activity, acting on ester bonds"/>
    <property type="evidence" value="ECO:0007669"/>
    <property type="project" value="InterPro"/>
</dbReference>
<evidence type="ECO:0000259" key="2">
    <source>
        <dbReference type="Pfam" id="PF00149"/>
    </source>
</evidence>
<gene>
    <name evidence="3" type="ORF">JCM21738_795</name>
</gene>
<feature type="chain" id="PRO_5004849130" evidence="1">
    <location>
        <begin position="30"/>
        <end position="197"/>
    </location>
</feature>
<accession>W4RJQ7</accession>
<keyword evidence="1" id="KW-0732">Signal</keyword>
<organism evidence="3 4">
    <name type="scientific">Mesobacillus boroniphilus JCM 21738</name>
    <dbReference type="NCBI Taxonomy" id="1294265"/>
    <lineage>
        <taxon>Bacteria</taxon>
        <taxon>Bacillati</taxon>
        <taxon>Bacillota</taxon>
        <taxon>Bacilli</taxon>
        <taxon>Bacillales</taxon>
        <taxon>Bacillaceae</taxon>
        <taxon>Mesobacillus</taxon>
    </lineage>
</organism>
<evidence type="ECO:0000313" key="3">
    <source>
        <dbReference type="EMBL" id="GAE44113.1"/>
    </source>
</evidence>
<proteinExistence type="predicted"/>
<dbReference type="GO" id="GO:0046872">
    <property type="term" value="F:metal ion binding"/>
    <property type="evidence" value="ECO:0007669"/>
    <property type="project" value="InterPro"/>
</dbReference>
<dbReference type="InterPro" id="IPR006146">
    <property type="entry name" value="5'-Nucleotdase_CS"/>
</dbReference>
<dbReference type="PROSITE" id="PS00785">
    <property type="entry name" value="5_NUCLEOTIDASE_1"/>
    <property type="match status" value="1"/>
</dbReference>
<dbReference type="Pfam" id="PF00149">
    <property type="entry name" value="Metallophos"/>
    <property type="match status" value="1"/>
</dbReference>
<name>W4RJQ7_9BACI</name>
<protein>
    <submittedName>
        <fullName evidence="3">5'-nucleotidase</fullName>
    </submittedName>
</protein>
<comment type="caution">
    <text evidence="3">The sequence shown here is derived from an EMBL/GenBank/DDBJ whole genome shotgun (WGS) entry which is preliminary data.</text>
</comment>
<dbReference type="InterPro" id="IPR006179">
    <property type="entry name" value="5_nucleotidase/apyrase"/>
</dbReference>
<feature type="signal peptide" evidence="1">
    <location>
        <begin position="1"/>
        <end position="29"/>
    </location>
</feature>
<dbReference type="GO" id="GO:0000166">
    <property type="term" value="F:nucleotide binding"/>
    <property type="evidence" value="ECO:0007669"/>
    <property type="project" value="InterPro"/>
</dbReference>
<dbReference type="PANTHER" id="PTHR11575:SF24">
    <property type="entry name" value="5'-NUCLEOTIDASE"/>
    <property type="match status" value="1"/>
</dbReference>
<reference evidence="3 4" key="1">
    <citation type="submission" date="2013-12" db="EMBL/GenBank/DDBJ databases">
        <title>NBRP : Genome information of microbial organism related human and environment.</title>
        <authorList>
            <person name="Hattori M."/>
            <person name="Oshima K."/>
            <person name="Inaba H."/>
            <person name="Suda W."/>
            <person name="Sakamoto M."/>
            <person name="Iino T."/>
            <person name="Kitahara M."/>
            <person name="Oshida Y."/>
            <person name="Iida T."/>
            <person name="Kudo T."/>
            <person name="Itoh T."/>
            <person name="Ahmed I."/>
            <person name="Ohkuma M."/>
        </authorList>
    </citation>
    <scope>NUCLEOTIDE SEQUENCE [LARGE SCALE GENOMIC DNA]</scope>
    <source>
        <strain evidence="3 4">JCM 21738</strain>
    </source>
</reference>
<dbReference type="eggNOG" id="COG0737">
    <property type="taxonomic scope" value="Bacteria"/>
</dbReference>
<dbReference type="InterPro" id="IPR029052">
    <property type="entry name" value="Metallo-depent_PP-like"/>
</dbReference>
<dbReference type="EMBL" id="BAUW01000005">
    <property type="protein sequence ID" value="GAE44113.1"/>
    <property type="molecule type" value="Genomic_DNA"/>
</dbReference>
<dbReference type="InterPro" id="IPR004843">
    <property type="entry name" value="Calcineurin-like_PHP"/>
</dbReference>
<dbReference type="SUPFAM" id="SSF56300">
    <property type="entry name" value="Metallo-dependent phosphatases"/>
    <property type="match status" value="1"/>
</dbReference>
<keyword evidence="4" id="KW-1185">Reference proteome</keyword>
<dbReference type="AlphaFoldDB" id="W4RJQ7"/>
<dbReference type="GO" id="GO:0009166">
    <property type="term" value="P:nucleotide catabolic process"/>
    <property type="evidence" value="ECO:0007669"/>
    <property type="project" value="InterPro"/>
</dbReference>
<evidence type="ECO:0000313" key="4">
    <source>
        <dbReference type="Proteomes" id="UP000018949"/>
    </source>
</evidence>
<dbReference type="Proteomes" id="UP000018949">
    <property type="component" value="Unassembled WGS sequence"/>
</dbReference>
<dbReference type="Gene3D" id="3.60.21.10">
    <property type="match status" value="1"/>
</dbReference>
<dbReference type="RefSeq" id="WP_052019550.1">
    <property type="nucleotide sequence ID" value="NZ_BAUW01000005.1"/>
</dbReference>
<dbReference type="PANTHER" id="PTHR11575">
    <property type="entry name" value="5'-NUCLEOTIDASE-RELATED"/>
    <property type="match status" value="1"/>
</dbReference>
<feature type="domain" description="Calcineurin-like phosphoesterase" evidence="2">
    <location>
        <begin position="38"/>
        <end position="133"/>
    </location>
</feature>